<feature type="domain" description="Tc1-like transposase DDE" evidence="1">
    <location>
        <begin position="636"/>
        <end position="759"/>
    </location>
</feature>
<dbReference type="PANTHER" id="PTHR46564">
    <property type="entry name" value="TRANSPOSASE"/>
    <property type="match status" value="1"/>
</dbReference>
<keyword evidence="3" id="KW-1185">Reference proteome</keyword>
<evidence type="ECO:0000259" key="1">
    <source>
        <dbReference type="Pfam" id="PF13358"/>
    </source>
</evidence>
<dbReference type="InterPro" id="IPR036397">
    <property type="entry name" value="RNaseH_sf"/>
</dbReference>
<reference evidence="2 3" key="1">
    <citation type="submission" date="2014-06" db="EMBL/GenBank/DDBJ databases">
        <authorList>
            <person name="Swart Estienne"/>
        </authorList>
    </citation>
    <scope>NUCLEOTIDE SEQUENCE [LARGE SCALE GENOMIC DNA]</scope>
    <source>
        <strain evidence="2 3">130c</strain>
    </source>
</reference>
<protein>
    <recommendedName>
        <fullName evidence="1">Tc1-like transposase DDE domain-containing protein</fullName>
    </recommendedName>
</protein>
<evidence type="ECO:0000313" key="2">
    <source>
        <dbReference type="EMBL" id="CDW90896.1"/>
    </source>
</evidence>
<name>A0A078B9N9_STYLE</name>
<evidence type="ECO:0000313" key="3">
    <source>
        <dbReference type="Proteomes" id="UP000039865"/>
    </source>
</evidence>
<dbReference type="PANTHER" id="PTHR46564:SF1">
    <property type="entry name" value="TRANSPOSASE"/>
    <property type="match status" value="1"/>
</dbReference>
<accession>A0A078B9N9</accession>
<dbReference type="InParanoid" id="A0A078B9N9"/>
<dbReference type="InterPro" id="IPR038717">
    <property type="entry name" value="Tc1-like_DDE_dom"/>
</dbReference>
<dbReference type="Pfam" id="PF13358">
    <property type="entry name" value="DDE_3"/>
    <property type="match status" value="1"/>
</dbReference>
<dbReference type="OrthoDB" id="327042at2759"/>
<proteinExistence type="predicted"/>
<dbReference type="GO" id="GO:0003676">
    <property type="term" value="F:nucleic acid binding"/>
    <property type="evidence" value="ECO:0007669"/>
    <property type="project" value="InterPro"/>
</dbReference>
<dbReference type="EMBL" id="CCKQ01018896">
    <property type="protein sequence ID" value="CDW90896.1"/>
    <property type="molecule type" value="Genomic_DNA"/>
</dbReference>
<organism evidence="2 3">
    <name type="scientific">Stylonychia lemnae</name>
    <name type="common">Ciliate</name>
    <dbReference type="NCBI Taxonomy" id="5949"/>
    <lineage>
        <taxon>Eukaryota</taxon>
        <taxon>Sar</taxon>
        <taxon>Alveolata</taxon>
        <taxon>Ciliophora</taxon>
        <taxon>Intramacronucleata</taxon>
        <taxon>Spirotrichea</taxon>
        <taxon>Stichotrichia</taxon>
        <taxon>Sporadotrichida</taxon>
        <taxon>Oxytrichidae</taxon>
        <taxon>Stylonychinae</taxon>
        <taxon>Stylonychia</taxon>
    </lineage>
</organism>
<dbReference type="AlphaFoldDB" id="A0A078B9N9"/>
<gene>
    <name evidence="2" type="primary">Contig13700.g14613</name>
    <name evidence="2" type="ORF">STYLEM_20044</name>
</gene>
<dbReference type="Gene3D" id="3.30.420.10">
    <property type="entry name" value="Ribonuclease H-like superfamily/Ribonuclease H"/>
    <property type="match status" value="1"/>
</dbReference>
<dbReference type="Proteomes" id="UP000039865">
    <property type="component" value="Unassembled WGS sequence"/>
</dbReference>
<sequence>MSDQSHSRENSSYESAPPTILQHRNKLDSLSCSLSIISDQLFKSQPLQIIKDSKVNSKDKRVTILLSVFLGQDFPITVSKKKLKYNTARSLNTGSIPQVVSEVLGGVIIKLDPNNIVAYLQKNISFQNLLSDETLLQYLESYLIEIKSRRVRNQVLKQQAADVLGLMNSPLFDNLDPKEHPFLNRRKAKQLSKKYQAVQMYMVDELKPSTIAKKLRISVDSVYDSVAKFKKDVKRINNPPHPPAKPGRKKSRDNPILLDAIEAYVKANGIYDITASKVHLYLTTLSGQGQLPSNLKIPSCSTLLKIMNETFLLRYGRLQAANLKYRDPTYNEKRLWTSRLLAQLMYDDFIIVCIDESNFRFDSLPTRQWQFNQSSLKPNYKYKRPEANPTLNKSLVFASEDFLQYGNQLNKFVDPLASSNDEFASGNDDSSNSSIRSTSLLHQQLQETPQRIVPNHLYHMPLKRQRHDLDTIQEVEESPEAKTTVRKLMINLQLTSPEAVVKPPSRQLTPTNLINKFTSPQQTPLTTKMQKLELMSTPRRAVDDSGLVGVTLLENQLIPRNLRSQLNSAGPGSQSPAQPGKFDVLTHVVDQIIVADDNLEVDQELQLSSESEGGGPQNELLERQRQYGNQLQELLGRYGATTREVSRAKRGSAPKQYSLSLISAISQSQVLGTQIVEGSIDSTLFEDFVYHTFHSIRVDQELCRKRLLLFMDNAVIHKHSTVLKTARKLKVDVLFNAEYSPWLNPVEQLFSYIKKHVDVEKTQNKVSDIVKNMTQQDVESLWVFSLKKWIETIRYGSV</sequence>